<proteinExistence type="predicted"/>
<gene>
    <name evidence="1" type="ORF">BDDG_12598</name>
</gene>
<protein>
    <submittedName>
        <fullName evidence="1">Uncharacterized protein</fullName>
    </submittedName>
</protein>
<name>A0A0J9EPE2_AJEDA</name>
<evidence type="ECO:0000313" key="1">
    <source>
        <dbReference type="EMBL" id="KMW68128.1"/>
    </source>
</evidence>
<dbReference type="EMBL" id="GG749449">
    <property type="protein sequence ID" value="KMW68128.1"/>
    <property type="molecule type" value="Genomic_DNA"/>
</dbReference>
<dbReference type="Proteomes" id="UP000007802">
    <property type="component" value="Unassembled WGS sequence"/>
</dbReference>
<dbReference type="OrthoDB" id="4187757at2759"/>
<sequence>MVDVVPPPSDVEPQTMVLEAFEKSLWSARSIAIGLGLYTTRISFIQVCCRERDLTLNRHSVPDLKMENVLVNGFDNKSPGSGERLVTKIANLGTDIWPWGIVTSSILKTPLAAAMAQEFSLHAIEYYNSNPVTRQLLPPKDETRTEHDHWVVKLFDKNIPEKDIETAHVALNPVLELRPSALDLLKYGYI</sequence>
<reference evidence="1" key="1">
    <citation type="submission" date="2010-03" db="EMBL/GenBank/DDBJ databases">
        <title>Annotation of Blastomyces dermatitidis strain ATCC 18188.</title>
        <authorList>
            <consortium name="The Broad Institute Genome Sequencing Platform"/>
            <consortium name="Broad Institute Genome Sequencing Center for Infectious Disease."/>
            <person name="Cuomo C."/>
            <person name="Klein B."/>
            <person name="Sullivan T."/>
            <person name="Heitman J."/>
            <person name="Young S."/>
            <person name="Zeng Q."/>
            <person name="Gargeya S."/>
            <person name="Alvarado L."/>
            <person name="Berlin A.M."/>
            <person name="Chapman S.B."/>
            <person name="Chen Z."/>
            <person name="Freedman E."/>
            <person name="Gellesch M."/>
            <person name="Goldberg J."/>
            <person name="Griggs A."/>
            <person name="Gujja S."/>
            <person name="Heilman E."/>
            <person name="Heiman D."/>
            <person name="Howarth C."/>
            <person name="Mehta T."/>
            <person name="Neiman D."/>
            <person name="Pearson M."/>
            <person name="Roberts A."/>
            <person name="Saif S."/>
            <person name="Shea T."/>
            <person name="Shenoy N."/>
            <person name="Sisk P."/>
            <person name="Stolte C."/>
            <person name="Sykes S."/>
            <person name="White J."/>
            <person name="Yandava C."/>
            <person name="Haas B."/>
            <person name="Nusbaum C."/>
            <person name="Birren B."/>
        </authorList>
    </citation>
    <scope>NUCLEOTIDE SEQUENCE</scope>
    <source>
        <strain evidence="1">ATCC 18188</strain>
    </source>
</reference>
<dbReference type="AlphaFoldDB" id="A0A0J9EPE2"/>
<organism evidence="1">
    <name type="scientific">Ajellomyces dermatitidis (strain ATCC 18188 / CBS 674.68)</name>
    <name type="common">Blastomyces dermatitidis</name>
    <dbReference type="NCBI Taxonomy" id="653446"/>
    <lineage>
        <taxon>Eukaryota</taxon>
        <taxon>Fungi</taxon>
        <taxon>Dikarya</taxon>
        <taxon>Ascomycota</taxon>
        <taxon>Pezizomycotina</taxon>
        <taxon>Eurotiomycetes</taxon>
        <taxon>Eurotiomycetidae</taxon>
        <taxon>Onygenales</taxon>
        <taxon>Ajellomycetaceae</taxon>
        <taxon>Blastomyces</taxon>
    </lineage>
</organism>
<accession>A0A0J9EPE2</accession>